<dbReference type="SUPFAM" id="SSF63737">
    <property type="entry name" value="Leukotriene A4 hydrolase N-terminal domain"/>
    <property type="match status" value="1"/>
</dbReference>
<dbReference type="Proteomes" id="UP000015101">
    <property type="component" value="Unassembled WGS sequence"/>
</dbReference>
<dbReference type="CTD" id="20206903"/>
<dbReference type="Pfam" id="PF17900">
    <property type="entry name" value="Peptidase_M1_N"/>
    <property type="match status" value="1"/>
</dbReference>
<dbReference type="AlphaFoldDB" id="T1FDK4"/>
<evidence type="ECO:0000313" key="3">
    <source>
        <dbReference type="EnsemblMetazoa" id="HelroP178684"/>
    </source>
</evidence>
<dbReference type="RefSeq" id="XP_009025019.1">
    <property type="nucleotide sequence ID" value="XM_009026771.1"/>
</dbReference>
<evidence type="ECO:0000313" key="4">
    <source>
        <dbReference type="Proteomes" id="UP000015101"/>
    </source>
</evidence>
<dbReference type="InterPro" id="IPR042097">
    <property type="entry name" value="Aminopeptidase_N-like_N_sf"/>
</dbReference>
<accession>T1FDK4</accession>
<name>T1FDK4_HELRO</name>
<dbReference type="Gene3D" id="2.60.40.1730">
    <property type="entry name" value="tricorn interacting facor f3 domain"/>
    <property type="match status" value="1"/>
</dbReference>
<dbReference type="InterPro" id="IPR050344">
    <property type="entry name" value="Peptidase_M1_aminopeptidases"/>
</dbReference>
<dbReference type="EnsemblMetazoa" id="HelroT178684">
    <property type="protein sequence ID" value="HelroP178684"/>
    <property type="gene ID" value="HelroG178684"/>
</dbReference>
<dbReference type="InterPro" id="IPR045357">
    <property type="entry name" value="Aminopeptidase_N-like_N"/>
</dbReference>
<gene>
    <name evidence="3" type="primary">20206903</name>
    <name evidence="2" type="ORF">HELRODRAFT_178684</name>
</gene>
<reference evidence="2 4" key="2">
    <citation type="journal article" date="2013" name="Nature">
        <title>Insights into bilaterian evolution from three spiralian genomes.</title>
        <authorList>
            <person name="Simakov O."/>
            <person name="Marletaz F."/>
            <person name="Cho S.J."/>
            <person name="Edsinger-Gonzales E."/>
            <person name="Havlak P."/>
            <person name="Hellsten U."/>
            <person name="Kuo D.H."/>
            <person name="Larsson T."/>
            <person name="Lv J."/>
            <person name="Arendt D."/>
            <person name="Savage R."/>
            <person name="Osoegawa K."/>
            <person name="de Jong P."/>
            <person name="Grimwood J."/>
            <person name="Chapman J.A."/>
            <person name="Shapiro H."/>
            <person name="Aerts A."/>
            <person name="Otillar R.P."/>
            <person name="Terry A.Y."/>
            <person name="Boore J.L."/>
            <person name="Grigoriev I.V."/>
            <person name="Lindberg D.R."/>
            <person name="Seaver E.C."/>
            <person name="Weisblat D.A."/>
            <person name="Putnam N.H."/>
            <person name="Rokhsar D.S."/>
        </authorList>
    </citation>
    <scope>NUCLEOTIDE SEQUENCE</scope>
</reference>
<reference evidence="4" key="1">
    <citation type="submission" date="2012-12" db="EMBL/GenBank/DDBJ databases">
        <authorList>
            <person name="Hellsten U."/>
            <person name="Grimwood J."/>
            <person name="Chapman J.A."/>
            <person name="Shapiro H."/>
            <person name="Aerts A."/>
            <person name="Otillar R.P."/>
            <person name="Terry A.Y."/>
            <person name="Boore J.L."/>
            <person name="Simakov O."/>
            <person name="Marletaz F."/>
            <person name="Cho S.-J."/>
            <person name="Edsinger-Gonzales E."/>
            <person name="Havlak P."/>
            <person name="Kuo D.-H."/>
            <person name="Larsson T."/>
            <person name="Lv J."/>
            <person name="Arendt D."/>
            <person name="Savage R."/>
            <person name="Osoegawa K."/>
            <person name="de Jong P."/>
            <person name="Lindberg D.R."/>
            <person name="Seaver E.C."/>
            <person name="Weisblat D.A."/>
            <person name="Putnam N.H."/>
            <person name="Grigoriev I.V."/>
            <person name="Rokhsar D.S."/>
        </authorList>
    </citation>
    <scope>NUCLEOTIDE SEQUENCE</scope>
</reference>
<organism evidence="3 4">
    <name type="scientific">Helobdella robusta</name>
    <name type="common">Californian leech</name>
    <dbReference type="NCBI Taxonomy" id="6412"/>
    <lineage>
        <taxon>Eukaryota</taxon>
        <taxon>Metazoa</taxon>
        <taxon>Spiralia</taxon>
        <taxon>Lophotrochozoa</taxon>
        <taxon>Annelida</taxon>
        <taxon>Clitellata</taxon>
        <taxon>Hirudinea</taxon>
        <taxon>Rhynchobdellida</taxon>
        <taxon>Glossiphoniidae</taxon>
        <taxon>Helobdella</taxon>
    </lineage>
</organism>
<dbReference type="PANTHER" id="PTHR11533">
    <property type="entry name" value="PROTEASE M1 ZINC METALLOPROTEASE"/>
    <property type="match status" value="1"/>
</dbReference>
<keyword evidence="4" id="KW-1185">Reference proteome</keyword>
<evidence type="ECO:0000313" key="2">
    <source>
        <dbReference type="EMBL" id="ESN96884.1"/>
    </source>
</evidence>
<protein>
    <recommendedName>
        <fullName evidence="1">Aminopeptidase N-like N-terminal domain-containing protein</fullName>
    </recommendedName>
</protein>
<reference evidence="3" key="3">
    <citation type="submission" date="2015-06" db="UniProtKB">
        <authorList>
            <consortium name="EnsemblMetazoa"/>
        </authorList>
    </citation>
    <scope>IDENTIFICATION</scope>
</reference>
<dbReference type="OrthoDB" id="10031169at2759"/>
<evidence type="ECO:0000259" key="1">
    <source>
        <dbReference type="Pfam" id="PF17900"/>
    </source>
</evidence>
<dbReference type="InParanoid" id="T1FDK4"/>
<dbReference type="PANTHER" id="PTHR11533:SF299">
    <property type="entry name" value="AMINOPEPTIDASE"/>
    <property type="match status" value="1"/>
</dbReference>
<dbReference type="EMBL" id="AMQM01006526">
    <property type="status" value="NOT_ANNOTATED_CDS"/>
    <property type="molecule type" value="Genomic_DNA"/>
</dbReference>
<sequence length="210" mass="24634">MCMLQLLVRTRQFNKIAFPCFDEPHLKATFKFKIIRPNDYISLFNTEKFISRFSPNKNIDNIISFHCKFLAKRPNNFFFDILIRYSSIRFIRADMMKLAAKLAIPRYVIWAKNSFKKVLFEFKFLLSRLTPTMNRLCSYAVRYGGDEEWNYVLNAANAFSSKRGTMLKALTFTNNASKFKIIYIYRKSAICNSDQPIKSCTQGGRNNSEL</sequence>
<dbReference type="KEGG" id="hro:HELRODRAFT_178684"/>
<dbReference type="EMBL" id="KB097487">
    <property type="protein sequence ID" value="ESN96884.1"/>
    <property type="molecule type" value="Genomic_DNA"/>
</dbReference>
<dbReference type="HOGENOM" id="CLU_1311335_0_0_1"/>
<dbReference type="GeneID" id="20206903"/>
<proteinExistence type="predicted"/>
<feature type="domain" description="Aminopeptidase N-like N-terminal" evidence="1">
    <location>
        <begin position="17"/>
        <end position="52"/>
    </location>
</feature>